<reference evidence="2 3" key="1">
    <citation type="submission" date="2018-08" db="EMBL/GenBank/DDBJ databases">
        <title>Genome analysis of the thermophilic bacterium of the candidate phylum Aminicenantes from deep subsurface aquifer revealed its physiology and ecological role.</title>
        <authorList>
            <person name="Kadnikov V.V."/>
            <person name="Mardanov A.V."/>
            <person name="Beletsky A.V."/>
            <person name="Karnachuk O.V."/>
            <person name="Ravin N.V."/>
        </authorList>
    </citation>
    <scope>NUCLEOTIDE SEQUENCE [LARGE SCALE GENOMIC DNA]</scope>
    <source>
        <strain evidence="2">BY38</strain>
    </source>
</reference>
<sequence length="296" mass="34111">MPTFSNRNRALSNELIFDDAPLKLRIGICNIINQYILYLGDYKNIYNLITLHFQIERKDNINFKDAAEYFIKNALSWNQVYDLIELIYDNLSYKEWSHINGWIELPEETRKLRYNFTIDVNNQFKSCCIGWILRKGRIEFGGSELLNEELIKKAKLLLSNKSFENPNSQFNKALELLSRRPNPDIENSIKDAISAVEGILKILLGGKPKIKFGDGIKKLVNEGKIKKPLDEIFHALFGFASNAPGVRHGQPDRPVTSLPEAFFFIYTCAACIIYLCELFGYKPAENLEESKEDIPF</sequence>
<dbReference type="Proteomes" id="UP000257323">
    <property type="component" value="Unassembled WGS sequence"/>
</dbReference>
<dbReference type="Pfam" id="PF18863">
    <property type="entry name" value="AbiJ_NTD4"/>
    <property type="match status" value="1"/>
</dbReference>
<dbReference type="InterPro" id="IPR049503">
    <property type="entry name" value="AbiJ_NTD4"/>
</dbReference>
<organism evidence="2 3">
    <name type="scientific">Candidatus Saccharicenans subterraneus</name>
    <dbReference type="NCBI Taxonomy" id="2508984"/>
    <lineage>
        <taxon>Bacteria</taxon>
        <taxon>Candidatus Aminicenantota</taxon>
        <taxon>Candidatus Aminicenantia</taxon>
        <taxon>Candidatus Aminicenantales</taxon>
        <taxon>Candidatus Saccharicenantaceae</taxon>
        <taxon>Candidatus Saccharicenans</taxon>
    </lineage>
</organism>
<name>A0A3E2BKJ5_9BACT</name>
<comment type="caution">
    <text evidence="2">The sequence shown here is derived from an EMBL/GenBank/DDBJ whole genome shotgun (WGS) entry which is preliminary data.</text>
</comment>
<evidence type="ECO:0000313" key="3">
    <source>
        <dbReference type="Proteomes" id="UP000257323"/>
    </source>
</evidence>
<proteinExistence type="predicted"/>
<evidence type="ECO:0000313" key="2">
    <source>
        <dbReference type="EMBL" id="RFT15263.1"/>
    </source>
</evidence>
<dbReference type="AlphaFoldDB" id="A0A3E2BKJ5"/>
<evidence type="ECO:0000259" key="1">
    <source>
        <dbReference type="Pfam" id="PF18863"/>
    </source>
</evidence>
<protein>
    <recommendedName>
        <fullName evidence="1">HEPN AbiJ-N-terminal domain-containing protein</fullName>
    </recommendedName>
</protein>
<feature type="domain" description="HEPN AbiJ-N-terminal" evidence="1">
    <location>
        <begin position="3"/>
        <end position="153"/>
    </location>
</feature>
<accession>A0A3E2BKJ5</accession>
<gene>
    <name evidence="2" type="ORF">OP8BY_0558</name>
</gene>
<dbReference type="EMBL" id="QUAH01000011">
    <property type="protein sequence ID" value="RFT15263.1"/>
    <property type="molecule type" value="Genomic_DNA"/>
</dbReference>